<proteinExistence type="predicted"/>
<dbReference type="PROSITE" id="PS51354">
    <property type="entry name" value="GLUTAREDOXIN_2"/>
    <property type="match status" value="1"/>
</dbReference>
<dbReference type="OrthoDB" id="846525at2759"/>
<evidence type="ECO:0000313" key="2">
    <source>
        <dbReference type="EMBL" id="ESQ52736.1"/>
    </source>
</evidence>
<dbReference type="OMA" id="CDLCRGW"/>
<dbReference type="PANTHER" id="PTHR45669">
    <property type="entry name" value="GLUTAREDOXIN DOMAIN-CONTAINING CYSTEINE-RICH PROTEIN CG12206-RELATED"/>
    <property type="match status" value="1"/>
</dbReference>
<dbReference type="SUPFAM" id="SSF52833">
    <property type="entry name" value="Thioredoxin-like"/>
    <property type="match status" value="1"/>
</dbReference>
<dbReference type="Gramene" id="ESQ52736">
    <property type="protein sequence ID" value="ESQ52736"/>
    <property type="gene ID" value="EUTSA_v10017114mg"/>
</dbReference>
<dbReference type="Pfam" id="PF23733">
    <property type="entry name" value="GRXCR1-2_C"/>
    <property type="match status" value="1"/>
</dbReference>
<evidence type="ECO:0000259" key="1">
    <source>
        <dbReference type="Pfam" id="PF00462"/>
    </source>
</evidence>
<feature type="domain" description="Glutaredoxin" evidence="1">
    <location>
        <begin position="97"/>
        <end position="163"/>
    </location>
</feature>
<gene>
    <name evidence="2" type="ORF">EUTSA_v10017114mg</name>
</gene>
<organism evidence="2 3">
    <name type="scientific">Eutrema salsugineum</name>
    <name type="common">Saltwater cress</name>
    <name type="synonym">Sisymbrium salsugineum</name>
    <dbReference type="NCBI Taxonomy" id="72664"/>
    <lineage>
        <taxon>Eukaryota</taxon>
        <taxon>Viridiplantae</taxon>
        <taxon>Streptophyta</taxon>
        <taxon>Embryophyta</taxon>
        <taxon>Tracheophyta</taxon>
        <taxon>Spermatophyta</taxon>
        <taxon>Magnoliopsida</taxon>
        <taxon>eudicotyledons</taxon>
        <taxon>Gunneridae</taxon>
        <taxon>Pentapetalae</taxon>
        <taxon>rosids</taxon>
        <taxon>malvids</taxon>
        <taxon>Brassicales</taxon>
        <taxon>Brassicaceae</taxon>
        <taxon>Eutremeae</taxon>
        <taxon>Eutrema</taxon>
    </lineage>
</organism>
<protein>
    <recommendedName>
        <fullName evidence="1">Glutaredoxin domain-containing protein</fullName>
    </recommendedName>
</protein>
<dbReference type="InterPro" id="IPR002109">
    <property type="entry name" value="Glutaredoxin"/>
</dbReference>
<dbReference type="Proteomes" id="UP000030689">
    <property type="component" value="Unassembled WGS sequence"/>
</dbReference>
<dbReference type="KEGG" id="eus:EUTSA_v10017114mg"/>
<dbReference type="Gene3D" id="3.40.30.10">
    <property type="entry name" value="Glutaredoxin"/>
    <property type="match status" value="1"/>
</dbReference>
<dbReference type="Pfam" id="PF00462">
    <property type="entry name" value="Glutaredoxin"/>
    <property type="match status" value="1"/>
</dbReference>
<accession>V4P0F1</accession>
<keyword evidence="3" id="KW-1185">Reference proteome</keyword>
<dbReference type="EMBL" id="KI517385">
    <property type="protein sequence ID" value="ESQ52736.1"/>
    <property type="molecule type" value="Genomic_DNA"/>
</dbReference>
<dbReference type="eggNOG" id="KOG2824">
    <property type="taxonomic scope" value="Eukaryota"/>
</dbReference>
<reference evidence="2 3" key="1">
    <citation type="journal article" date="2013" name="Front. Plant Sci.">
        <title>The Reference Genome of the Halophytic Plant Eutrema salsugineum.</title>
        <authorList>
            <person name="Yang R."/>
            <person name="Jarvis D.E."/>
            <person name="Chen H."/>
            <person name="Beilstein M.A."/>
            <person name="Grimwood J."/>
            <person name="Jenkins J."/>
            <person name="Shu S."/>
            <person name="Prochnik S."/>
            <person name="Xin M."/>
            <person name="Ma C."/>
            <person name="Schmutz J."/>
            <person name="Wing R.A."/>
            <person name="Mitchell-Olds T."/>
            <person name="Schumaker K.S."/>
            <person name="Wang X."/>
        </authorList>
    </citation>
    <scope>NUCLEOTIDE SEQUENCE [LARGE SCALE GENOMIC DNA]</scope>
</reference>
<dbReference type="AlphaFoldDB" id="V4P0F1"/>
<name>V4P0F1_EUTSA</name>
<evidence type="ECO:0000313" key="3">
    <source>
        <dbReference type="Proteomes" id="UP000030689"/>
    </source>
</evidence>
<dbReference type="PANTHER" id="PTHR45669:SF36">
    <property type="entry name" value="GLUTAREDOXIN DOMAIN-CONTAINING PROTEIN"/>
    <property type="match status" value="1"/>
</dbReference>
<sequence length="260" mass="30026">MFPNWLQLRRRRHEISPDSPRWSRRFSCSSFKDIEHLLYDDVPSPEPYSPRLQILHQPRSPRIDGSNSPANFVPPPPPTTTLFSVVDIPNADHGGVVLYYTSLRIVRKTFEECRSVRSILHRIRIPIDERDLSMDSRFHDELQTIFGTRRVALPKVFIGGRYIGGTEEIKQLQERDELRKLIGELPPSDGKKIGEICDLCRGWRFVLCERCNGSHKIFSEKSGFISCTGCNVQRLVRCSLCFPVHRRRNSDFSGGFKSKN</sequence>
<dbReference type="InterPro" id="IPR036249">
    <property type="entry name" value="Thioredoxin-like_sf"/>
</dbReference>